<evidence type="ECO:0000313" key="2">
    <source>
        <dbReference type="EMBL" id="EEG29617.1"/>
    </source>
</evidence>
<comment type="caution">
    <text evidence="2">The sequence shown here is derived from an EMBL/GenBank/DDBJ whole genome shotgun (WGS) entry which is preliminary data.</text>
</comment>
<reference evidence="2 3" key="2">
    <citation type="submission" date="2009-02" db="EMBL/GenBank/DDBJ databases">
        <title>Draft genome sequence of Clostridium methylpentosum (DSM 5476).</title>
        <authorList>
            <person name="Sudarsanam P."/>
            <person name="Ley R."/>
            <person name="Guruge J."/>
            <person name="Turnbaugh P.J."/>
            <person name="Mahowald M."/>
            <person name="Liep D."/>
            <person name="Gordon J."/>
        </authorList>
    </citation>
    <scope>NUCLEOTIDE SEQUENCE [LARGE SCALE GENOMIC DNA]</scope>
    <source>
        <strain evidence="2 3">DSM 5476</strain>
    </source>
</reference>
<dbReference type="Proteomes" id="UP000003340">
    <property type="component" value="Unassembled WGS sequence"/>
</dbReference>
<feature type="transmembrane region" description="Helical" evidence="1">
    <location>
        <begin position="20"/>
        <end position="39"/>
    </location>
</feature>
<accession>C0EG06</accession>
<dbReference type="HOGENOM" id="CLU_3214515_0_0_9"/>
<keyword evidence="1" id="KW-0812">Transmembrane</keyword>
<evidence type="ECO:0000313" key="3">
    <source>
        <dbReference type="Proteomes" id="UP000003340"/>
    </source>
</evidence>
<name>C0EG06_9FIRM</name>
<gene>
    <name evidence="2" type="ORF">CLOSTMETH_02798</name>
</gene>
<evidence type="ECO:0000256" key="1">
    <source>
        <dbReference type="SAM" id="Phobius"/>
    </source>
</evidence>
<proteinExistence type="predicted"/>
<dbReference type="EMBL" id="ACEC01000094">
    <property type="protein sequence ID" value="EEG29617.1"/>
    <property type="molecule type" value="Genomic_DNA"/>
</dbReference>
<keyword evidence="1" id="KW-0472">Membrane</keyword>
<protein>
    <submittedName>
        <fullName evidence="2">Uncharacterized protein</fullName>
    </submittedName>
</protein>
<keyword evidence="1" id="KW-1133">Transmembrane helix</keyword>
<reference evidence="2 3" key="1">
    <citation type="submission" date="2009-01" db="EMBL/GenBank/DDBJ databases">
        <authorList>
            <person name="Fulton L."/>
            <person name="Clifton S."/>
            <person name="Fulton B."/>
            <person name="Xu J."/>
            <person name="Minx P."/>
            <person name="Pepin K.H."/>
            <person name="Johnson M."/>
            <person name="Bhonagiri V."/>
            <person name="Nash W.E."/>
            <person name="Mardis E.R."/>
            <person name="Wilson R.K."/>
        </authorList>
    </citation>
    <scope>NUCLEOTIDE SEQUENCE [LARGE SCALE GENOMIC DNA]</scope>
    <source>
        <strain evidence="2 3">DSM 5476</strain>
    </source>
</reference>
<organism evidence="2 3">
    <name type="scientific">[Clostridium] methylpentosum DSM 5476</name>
    <dbReference type="NCBI Taxonomy" id="537013"/>
    <lineage>
        <taxon>Bacteria</taxon>
        <taxon>Bacillati</taxon>
        <taxon>Bacillota</taxon>
        <taxon>Clostridia</taxon>
        <taxon>Eubacteriales</taxon>
        <taxon>Oscillospiraceae</taxon>
        <taxon>Oscillospiraceae incertae sedis</taxon>
    </lineage>
</organism>
<keyword evidence="3" id="KW-1185">Reference proteome</keyword>
<dbReference type="AlphaFoldDB" id="C0EG06"/>
<sequence length="44" mass="5268">MTETQYLQGFFYDLRIKKDLAELLLQGLNLMFNFALWLINGFTH</sequence>
<dbReference type="STRING" id="537013.CLOSTMETH_02798"/>